<evidence type="ECO:0000313" key="4">
    <source>
        <dbReference type="EMBL" id="MCC2126550.1"/>
    </source>
</evidence>
<dbReference type="GO" id="GO:0016787">
    <property type="term" value="F:hydrolase activity"/>
    <property type="evidence" value="ECO:0007669"/>
    <property type="project" value="UniProtKB-KW"/>
</dbReference>
<dbReference type="EMBL" id="JAJEPS010000009">
    <property type="protein sequence ID" value="MCC2126550.1"/>
    <property type="molecule type" value="Genomic_DNA"/>
</dbReference>
<evidence type="ECO:0000256" key="3">
    <source>
        <dbReference type="PIRSR" id="PIRSR605502-1"/>
    </source>
</evidence>
<comment type="cofactor">
    <cofactor evidence="3">
        <name>Mg(2+)</name>
        <dbReference type="ChEBI" id="CHEBI:18420"/>
    </cofactor>
    <text evidence="3">Binds 2 magnesium ions per subunit.</text>
</comment>
<keyword evidence="3" id="KW-0460">Magnesium</keyword>
<evidence type="ECO:0000313" key="5">
    <source>
        <dbReference type="Proteomes" id="UP001198220"/>
    </source>
</evidence>
<dbReference type="Gene3D" id="1.10.4080.10">
    <property type="entry name" value="ADP-ribosylation/Crystallin J1"/>
    <property type="match status" value="1"/>
</dbReference>
<keyword evidence="5" id="KW-1185">Reference proteome</keyword>
<evidence type="ECO:0000256" key="2">
    <source>
        <dbReference type="ARBA" id="ARBA00022801"/>
    </source>
</evidence>
<feature type="binding site" evidence="3">
    <location>
        <position position="276"/>
    </location>
    <ligand>
        <name>Mg(2+)</name>
        <dbReference type="ChEBI" id="CHEBI:18420"/>
        <label>1</label>
    </ligand>
</feature>
<feature type="binding site" evidence="3">
    <location>
        <position position="274"/>
    </location>
    <ligand>
        <name>Mg(2+)</name>
        <dbReference type="ChEBI" id="CHEBI:18420"/>
        <label>1</label>
    </ligand>
</feature>
<feature type="binding site" evidence="3">
    <location>
        <position position="54"/>
    </location>
    <ligand>
        <name>Mg(2+)</name>
        <dbReference type="ChEBI" id="CHEBI:18420"/>
        <label>1</label>
    </ligand>
</feature>
<comment type="similarity">
    <text evidence="1">Belongs to the ADP-ribosylglycohydrolase family.</text>
</comment>
<feature type="binding site" evidence="3">
    <location>
        <position position="277"/>
    </location>
    <ligand>
        <name>Mg(2+)</name>
        <dbReference type="ChEBI" id="CHEBI:18420"/>
        <label>1</label>
    </ligand>
</feature>
<protein>
    <submittedName>
        <fullName evidence="4">ADP-ribosylglycohydrolase family protein</fullName>
    </submittedName>
</protein>
<dbReference type="AlphaFoldDB" id="A0AAE3A9X6"/>
<sequence length="316" mass="35794">MSNIWKDGMLGLIVGDALGVPVEFMSRTELMKNPVTGMREYGTHHQPRGTWSDDSSMALAELDSIRTVGTIDYTDMMERFSRWCMHGEYTPFGEVFDIGTATSRALMNYAKGIAPLESGGKTEWDNGNGSLMRILPVCLYLFERQKKVCTSENESIYMIHAVSALTHAHVRSQIACGIYYFLVKAILEEEGSLENRLQKGMDRAYQYYRQDLSNHRELENYKRLADLSEFKENPKEGIKSSGYVVDTLEAAVWCLLHSHSYKETVLMAVNLGEDTDTIGAVAGGLAGLYYKEEGIPQEWIQVLQRREWIEEVLQGI</sequence>
<dbReference type="Pfam" id="PF03747">
    <property type="entry name" value="ADP_ribosyl_GH"/>
    <property type="match status" value="1"/>
</dbReference>
<name>A0AAE3A9X6_9FIRM</name>
<reference evidence="4 5" key="1">
    <citation type="submission" date="2021-10" db="EMBL/GenBank/DDBJ databases">
        <title>Anaerobic single-cell dispensing facilitates the cultivation of human gut bacteria.</title>
        <authorList>
            <person name="Afrizal A."/>
        </authorList>
    </citation>
    <scope>NUCLEOTIDE SEQUENCE [LARGE SCALE GENOMIC DNA]</scope>
    <source>
        <strain evidence="4 5">CLA-AA-H276</strain>
    </source>
</reference>
<dbReference type="InterPro" id="IPR005502">
    <property type="entry name" value="Ribosyl_crysJ1"/>
</dbReference>
<dbReference type="PANTHER" id="PTHR16222:SF24">
    <property type="entry name" value="ADP-RIBOSYLHYDROLASE ARH3"/>
    <property type="match status" value="1"/>
</dbReference>
<evidence type="ECO:0000256" key="1">
    <source>
        <dbReference type="ARBA" id="ARBA00010702"/>
    </source>
</evidence>
<comment type="caution">
    <text evidence="4">The sequence shown here is derived from an EMBL/GenBank/DDBJ whole genome shotgun (WGS) entry which is preliminary data.</text>
</comment>
<dbReference type="RefSeq" id="WP_308459528.1">
    <property type="nucleotide sequence ID" value="NZ_JAJEPS010000009.1"/>
</dbReference>
<dbReference type="InterPro" id="IPR050792">
    <property type="entry name" value="ADP-ribosylglycohydrolase"/>
</dbReference>
<keyword evidence="2" id="KW-0378">Hydrolase</keyword>
<dbReference type="GO" id="GO:0046872">
    <property type="term" value="F:metal ion binding"/>
    <property type="evidence" value="ECO:0007669"/>
    <property type="project" value="UniProtKB-KW"/>
</dbReference>
<proteinExistence type="inferred from homology"/>
<organism evidence="4 5">
    <name type="scientific">Hominiventricola filiformis</name>
    <dbReference type="NCBI Taxonomy" id="2885352"/>
    <lineage>
        <taxon>Bacteria</taxon>
        <taxon>Bacillati</taxon>
        <taxon>Bacillota</taxon>
        <taxon>Clostridia</taxon>
        <taxon>Lachnospirales</taxon>
        <taxon>Lachnospiraceae</taxon>
        <taxon>Hominiventricola</taxon>
    </lineage>
</organism>
<dbReference type="InterPro" id="IPR036705">
    <property type="entry name" value="Ribosyl_crysJ1_sf"/>
</dbReference>
<dbReference type="PANTHER" id="PTHR16222">
    <property type="entry name" value="ADP-RIBOSYLGLYCOHYDROLASE"/>
    <property type="match status" value="1"/>
</dbReference>
<gene>
    <name evidence="4" type="ORF">LKD36_10185</name>
</gene>
<dbReference type="Proteomes" id="UP001198220">
    <property type="component" value="Unassembled WGS sequence"/>
</dbReference>
<feature type="binding site" evidence="3">
    <location>
        <position position="53"/>
    </location>
    <ligand>
        <name>Mg(2+)</name>
        <dbReference type="ChEBI" id="CHEBI:18420"/>
        <label>1</label>
    </ligand>
</feature>
<keyword evidence="3" id="KW-0479">Metal-binding</keyword>
<dbReference type="SUPFAM" id="SSF101478">
    <property type="entry name" value="ADP-ribosylglycohydrolase"/>
    <property type="match status" value="1"/>
</dbReference>
<accession>A0AAE3A9X6</accession>
<feature type="binding site" evidence="3">
    <location>
        <position position="52"/>
    </location>
    <ligand>
        <name>Mg(2+)</name>
        <dbReference type="ChEBI" id="CHEBI:18420"/>
        <label>1</label>
    </ligand>
</feature>